<dbReference type="Gene3D" id="3.30.590.10">
    <property type="entry name" value="Glutamine synthetase/guanido kinase, catalytic domain"/>
    <property type="match status" value="1"/>
</dbReference>
<keyword evidence="5" id="KW-1185">Reference proteome</keyword>
<dbReference type="GO" id="GO:0016787">
    <property type="term" value="F:hydrolase activity"/>
    <property type="evidence" value="ECO:0007669"/>
    <property type="project" value="InterPro"/>
</dbReference>
<dbReference type="SUPFAM" id="SSF55931">
    <property type="entry name" value="Glutamine synthetase/guanido kinase"/>
    <property type="match status" value="1"/>
</dbReference>
<dbReference type="RefSeq" id="XP_033600731.1">
    <property type="nucleotide sequence ID" value="XM_033744054.1"/>
</dbReference>
<dbReference type="Pfam" id="PF00120">
    <property type="entry name" value="Gln-synt_C"/>
    <property type="match status" value="1"/>
</dbReference>
<sequence>MTDVLSRTVRNCPLIDNHAHNLLRPEFLDLEPFESITTEAEGSALKHTFTSLPHLRARKQLRQLYGCKHTADWEDILKRRAELLQHEPDALWKKCFHGTYAILMDDGLGAPEKVHPFSWHDRLTEAPTKRILRIEAVAEHIIQDLLCNASERNLEAPEFLIDTWALFTDRLEAEIMTATKDPDVIAFKSVVCYRTGLDVEPDYNECLLNIGKPFEHYIVRCIRKRKFRIQRKIVNDFVVLKLLEIISEQAPYGQLTKPVQFHTGLGDADISLLRSNPAFLQPLIEQYPNIPFVLLHSAYPYTREAGWLSTVYKNCFLDLGLVFPMVSRDGQISILHQALEVVPGSKLLYSTDGHWFPETFWLANMQFREALEVVLLANVNSGLLDIFEAITLAMDILFNNSNTLYDLQYQVDLQDRVRSLPQALTLQPKLRKESFRVNIMDRFLKKHASIKFVYVQWLDYMGTMRMRVLPVASFEHLVRSDGRIGISLGHTGTLQNDEMTPTVNKIDQIYVEPDLSTLRRCHNKDPLSAAMVLGFWRDCDGNPVKKCPRTGLQTIVDSLSVRYAISLFISFKIEATLLRRTNDANDPFEPITTTHAWSTLSSEQWLAIPLLAEIAENLSDLDIGVQQFHAKAGRGQFEFVLEPLPPLAAIDALIQARLVIHQIASTHNLRATLYPSPLPGIRTAAHAHISMTPTYDELRFWVGGVLNHIDALCAITMPEEVSYRRAVDNQWTGGTWVSWGTQNCETPLRRVDKGRWEVRCIDGMANMYLAVSAILGAGLLGLMYAQSTEDLPRDCSSNPSQLSAEQLKSYNIHKKMPVDIREAHRALEDDTDLREALPAPFTADYLAMKKVELKLLADMTEENRRVWMIERY</sequence>
<dbReference type="InterPro" id="IPR014746">
    <property type="entry name" value="Gln_synth/guanido_kin_cat_dom"/>
</dbReference>
<dbReference type="InterPro" id="IPR008146">
    <property type="entry name" value="Gln_synth_cat_dom"/>
</dbReference>
<evidence type="ECO:0000313" key="4">
    <source>
        <dbReference type="EMBL" id="KAF2758280.1"/>
    </source>
</evidence>
<dbReference type="GeneID" id="54485108"/>
<dbReference type="Gene3D" id="3.20.20.140">
    <property type="entry name" value="Metal-dependent hydrolases"/>
    <property type="match status" value="1"/>
</dbReference>
<dbReference type="Pfam" id="PF04909">
    <property type="entry name" value="Amidohydro_2"/>
    <property type="match status" value="1"/>
</dbReference>
<dbReference type="SUPFAM" id="SSF51556">
    <property type="entry name" value="Metallo-dependent hydrolases"/>
    <property type="match status" value="1"/>
</dbReference>
<dbReference type="PANTHER" id="PTHR43383:SF2">
    <property type="entry name" value="AMIDOHYDROLASE 2 FAMILY PROTEIN"/>
    <property type="match status" value="1"/>
</dbReference>
<evidence type="ECO:0000256" key="1">
    <source>
        <dbReference type="PROSITE-ProRule" id="PRU01331"/>
    </source>
</evidence>
<organism evidence="4 5">
    <name type="scientific">Pseudovirgaria hyperparasitica</name>
    <dbReference type="NCBI Taxonomy" id="470096"/>
    <lineage>
        <taxon>Eukaryota</taxon>
        <taxon>Fungi</taxon>
        <taxon>Dikarya</taxon>
        <taxon>Ascomycota</taxon>
        <taxon>Pezizomycotina</taxon>
        <taxon>Dothideomycetes</taxon>
        <taxon>Dothideomycetes incertae sedis</taxon>
        <taxon>Acrospermales</taxon>
        <taxon>Acrospermaceae</taxon>
        <taxon>Pseudovirgaria</taxon>
    </lineage>
</organism>
<name>A0A6A6W8N0_9PEZI</name>
<gene>
    <name evidence="4" type="ORF">EJ05DRAFT_476536</name>
</gene>
<evidence type="ECO:0000259" key="3">
    <source>
        <dbReference type="PROSITE" id="PS51987"/>
    </source>
</evidence>
<dbReference type="OrthoDB" id="3364440at2759"/>
<dbReference type="Proteomes" id="UP000799437">
    <property type="component" value="Unassembled WGS sequence"/>
</dbReference>
<protein>
    <submittedName>
        <fullName evidence="4">Developmental protein-like protein fluG</fullName>
    </submittedName>
</protein>
<evidence type="ECO:0000256" key="2">
    <source>
        <dbReference type="RuleBase" id="RU000384"/>
    </source>
</evidence>
<dbReference type="GO" id="GO:0004356">
    <property type="term" value="F:glutamine synthetase activity"/>
    <property type="evidence" value="ECO:0007669"/>
    <property type="project" value="InterPro"/>
</dbReference>
<dbReference type="InterPro" id="IPR032466">
    <property type="entry name" value="Metal_Hydrolase"/>
</dbReference>
<reference evidence="4" key="1">
    <citation type="journal article" date="2020" name="Stud. Mycol.">
        <title>101 Dothideomycetes genomes: a test case for predicting lifestyles and emergence of pathogens.</title>
        <authorList>
            <person name="Haridas S."/>
            <person name="Albert R."/>
            <person name="Binder M."/>
            <person name="Bloem J."/>
            <person name="Labutti K."/>
            <person name="Salamov A."/>
            <person name="Andreopoulos B."/>
            <person name="Baker S."/>
            <person name="Barry K."/>
            <person name="Bills G."/>
            <person name="Bluhm B."/>
            <person name="Cannon C."/>
            <person name="Castanera R."/>
            <person name="Culley D."/>
            <person name="Daum C."/>
            <person name="Ezra D."/>
            <person name="Gonzalez J."/>
            <person name="Henrissat B."/>
            <person name="Kuo A."/>
            <person name="Liang C."/>
            <person name="Lipzen A."/>
            <person name="Lutzoni F."/>
            <person name="Magnuson J."/>
            <person name="Mondo S."/>
            <person name="Nolan M."/>
            <person name="Ohm R."/>
            <person name="Pangilinan J."/>
            <person name="Park H.-J."/>
            <person name="Ramirez L."/>
            <person name="Alfaro M."/>
            <person name="Sun H."/>
            <person name="Tritt A."/>
            <person name="Yoshinaga Y."/>
            <person name="Zwiers L.-H."/>
            <person name="Turgeon B."/>
            <person name="Goodwin S."/>
            <person name="Spatafora J."/>
            <person name="Crous P."/>
            <person name="Grigoriev I."/>
        </authorList>
    </citation>
    <scope>NUCLEOTIDE SEQUENCE</scope>
    <source>
        <strain evidence="4">CBS 121739</strain>
    </source>
</reference>
<dbReference type="SMART" id="SM01230">
    <property type="entry name" value="Gln-synt_C"/>
    <property type="match status" value="1"/>
</dbReference>
<feature type="domain" description="GS catalytic" evidence="3">
    <location>
        <begin position="548"/>
        <end position="872"/>
    </location>
</feature>
<dbReference type="PANTHER" id="PTHR43383">
    <property type="entry name" value="NODULIN 6"/>
    <property type="match status" value="1"/>
</dbReference>
<comment type="similarity">
    <text evidence="1 2">Belongs to the glutamine synthetase family.</text>
</comment>
<accession>A0A6A6W8N0</accession>
<dbReference type="EMBL" id="ML996572">
    <property type="protein sequence ID" value="KAF2758280.1"/>
    <property type="molecule type" value="Genomic_DNA"/>
</dbReference>
<dbReference type="AlphaFoldDB" id="A0A6A6W8N0"/>
<proteinExistence type="inferred from homology"/>
<evidence type="ECO:0000313" key="5">
    <source>
        <dbReference type="Proteomes" id="UP000799437"/>
    </source>
</evidence>
<dbReference type="PROSITE" id="PS51987">
    <property type="entry name" value="GS_CATALYTIC"/>
    <property type="match status" value="1"/>
</dbReference>
<dbReference type="InterPro" id="IPR006680">
    <property type="entry name" value="Amidohydro-rel"/>
</dbReference>